<dbReference type="InterPro" id="IPR002110">
    <property type="entry name" value="Ankyrin_rpt"/>
</dbReference>
<organism evidence="1 2">
    <name type="scientific">Shinella granuli</name>
    <dbReference type="NCBI Taxonomy" id="323621"/>
    <lineage>
        <taxon>Bacteria</taxon>
        <taxon>Pseudomonadati</taxon>
        <taxon>Pseudomonadota</taxon>
        <taxon>Alphaproteobacteria</taxon>
        <taxon>Hyphomicrobiales</taxon>
        <taxon>Rhizobiaceae</taxon>
        <taxon>Shinella</taxon>
    </lineage>
</organism>
<evidence type="ECO:0000313" key="1">
    <source>
        <dbReference type="EMBL" id="TCN46344.1"/>
    </source>
</evidence>
<proteinExistence type="predicted"/>
<sequence>MSLQPKPKNTVRANAFARFDPEGGGKLSAYSLLRAIYMDKVTEAEAILKANPEQINMGDPYASLTPLHVAIFRQNVEAVALLVNHPRCDVWQKDNFGRAPVDMLVYTADREIFDIVMRRENSKDYHFRETQHKDNLLIFGKQRIP</sequence>
<dbReference type="Proteomes" id="UP000295351">
    <property type="component" value="Unassembled WGS sequence"/>
</dbReference>
<evidence type="ECO:0008006" key="3">
    <source>
        <dbReference type="Google" id="ProtNLM"/>
    </source>
</evidence>
<gene>
    <name evidence="1" type="ORF">EV665_10415</name>
</gene>
<dbReference type="InterPro" id="IPR036770">
    <property type="entry name" value="Ankyrin_rpt-contain_sf"/>
</dbReference>
<evidence type="ECO:0000313" key="2">
    <source>
        <dbReference type="Proteomes" id="UP000295351"/>
    </source>
</evidence>
<dbReference type="AlphaFoldDB" id="A0A4R2D3E5"/>
<dbReference type="Gene3D" id="1.25.40.20">
    <property type="entry name" value="Ankyrin repeat-containing domain"/>
    <property type="match status" value="1"/>
</dbReference>
<protein>
    <recommendedName>
        <fullName evidence="3">Ankyrin repeat protein</fullName>
    </recommendedName>
</protein>
<dbReference type="RefSeq" id="WP_133033773.1">
    <property type="nucleotide sequence ID" value="NZ_BAABEI010000012.1"/>
</dbReference>
<accession>A0A4R2D3E5</accession>
<name>A0A4R2D3E5_SHIGR</name>
<dbReference type="EMBL" id="SLVX01000004">
    <property type="protein sequence ID" value="TCN46344.1"/>
    <property type="molecule type" value="Genomic_DNA"/>
</dbReference>
<keyword evidence="2" id="KW-1185">Reference proteome</keyword>
<dbReference type="Pfam" id="PF00023">
    <property type="entry name" value="Ank"/>
    <property type="match status" value="1"/>
</dbReference>
<dbReference type="SUPFAM" id="SSF48403">
    <property type="entry name" value="Ankyrin repeat"/>
    <property type="match status" value="1"/>
</dbReference>
<comment type="caution">
    <text evidence="1">The sequence shown here is derived from an EMBL/GenBank/DDBJ whole genome shotgun (WGS) entry which is preliminary data.</text>
</comment>
<reference evidence="1 2" key="1">
    <citation type="submission" date="2019-03" db="EMBL/GenBank/DDBJ databases">
        <title>Genomic Encyclopedia of Type Strains, Phase IV (KMG-IV): sequencing the most valuable type-strain genomes for metagenomic binning, comparative biology and taxonomic classification.</title>
        <authorList>
            <person name="Goeker M."/>
        </authorList>
    </citation>
    <scope>NUCLEOTIDE SEQUENCE [LARGE SCALE GENOMIC DNA]</scope>
    <source>
        <strain evidence="1 2">DSM 18401</strain>
    </source>
</reference>